<dbReference type="Proteomes" id="UP000315440">
    <property type="component" value="Unassembled WGS sequence"/>
</dbReference>
<name>A0A5C5ZTM8_9BACT</name>
<evidence type="ECO:0000256" key="1">
    <source>
        <dbReference type="SAM" id="SignalP"/>
    </source>
</evidence>
<accession>A0A5C5ZTM8</accession>
<keyword evidence="3" id="KW-1185">Reference proteome</keyword>
<dbReference type="AlphaFoldDB" id="A0A5C5ZTM8"/>
<gene>
    <name evidence="2" type="ORF">Mal64_07670</name>
</gene>
<dbReference type="InterPro" id="IPR018247">
    <property type="entry name" value="EF_Hand_1_Ca_BS"/>
</dbReference>
<feature type="signal peptide" evidence="1">
    <location>
        <begin position="1"/>
        <end position="23"/>
    </location>
</feature>
<feature type="chain" id="PRO_5022901604" description="PEP-CTERM protein-sorting domain-containing protein" evidence="1">
    <location>
        <begin position="24"/>
        <end position="478"/>
    </location>
</feature>
<comment type="caution">
    <text evidence="2">The sequence shown here is derived from an EMBL/GenBank/DDBJ whole genome shotgun (WGS) entry which is preliminary data.</text>
</comment>
<proteinExistence type="predicted"/>
<evidence type="ECO:0008006" key="4">
    <source>
        <dbReference type="Google" id="ProtNLM"/>
    </source>
</evidence>
<evidence type="ECO:0000313" key="3">
    <source>
        <dbReference type="Proteomes" id="UP000315440"/>
    </source>
</evidence>
<dbReference type="PROSITE" id="PS00018">
    <property type="entry name" value="EF_HAND_1"/>
    <property type="match status" value="1"/>
</dbReference>
<keyword evidence="1" id="KW-0732">Signal</keyword>
<dbReference type="RefSeq" id="WP_197525424.1">
    <property type="nucleotide sequence ID" value="NZ_SJPQ01000001.1"/>
</dbReference>
<reference evidence="2 3" key="1">
    <citation type="submission" date="2019-02" db="EMBL/GenBank/DDBJ databases">
        <title>Deep-cultivation of Planctomycetes and their phenomic and genomic characterization uncovers novel biology.</title>
        <authorList>
            <person name="Wiegand S."/>
            <person name="Jogler M."/>
            <person name="Boedeker C."/>
            <person name="Pinto D."/>
            <person name="Vollmers J."/>
            <person name="Rivas-Marin E."/>
            <person name="Kohn T."/>
            <person name="Peeters S.H."/>
            <person name="Heuer A."/>
            <person name="Rast P."/>
            <person name="Oberbeckmann S."/>
            <person name="Bunk B."/>
            <person name="Jeske O."/>
            <person name="Meyerdierks A."/>
            <person name="Storesund J.E."/>
            <person name="Kallscheuer N."/>
            <person name="Luecker S."/>
            <person name="Lage O.M."/>
            <person name="Pohl T."/>
            <person name="Merkel B.J."/>
            <person name="Hornburger P."/>
            <person name="Mueller R.-W."/>
            <person name="Bruemmer F."/>
            <person name="Labrenz M."/>
            <person name="Spormann A.M."/>
            <person name="Op Den Camp H."/>
            <person name="Overmann J."/>
            <person name="Amann R."/>
            <person name="Jetten M.S.M."/>
            <person name="Mascher T."/>
            <person name="Medema M.H."/>
            <person name="Devos D.P."/>
            <person name="Kaster A.-K."/>
            <person name="Ovreas L."/>
            <person name="Rohde M."/>
            <person name="Galperin M.Y."/>
            <person name="Jogler C."/>
        </authorList>
    </citation>
    <scope>NUCLEOTIDE SEQUENCE [LARGE SCALE GENOMIC DNA]</scope>
    <source>
        <strain evidence="2 3">Mal64</strain>
    </source>
</reference>
<organism evidence="2 3">
    <name type="scientific">Pseudobythopirellula maris</name>
    <dbReference type="NCBI Taxonomy" id="2527991"/>
    <lineage>
        <taxon>Bacteria</taxon>
        <taxon>Pseudomonadati</taxon>
        <taxon>Planctomycetota</taxon>
        <taxon>Planctomycetia</taxon>
        <taxon>Pirellulales</taxon>
        <taxon>Lacipirellulaceae</taxon>
        <taxon>Pseudobythopirellula</taxon>
    </lineage>
</organism>
<dbReference type="EMBL" id="SJPQ01000001">
    <property type="protein sequence ID" value="TWT90378.1"/>
    <property type="molecule type" value="Genomic_DNA"/>
</dbReference>
<protein>
    <recommendedName>
        <fullName evidence="4">PEP-CTERM protein-sorting domain-containing protein</fullName>
    </recommendedName>
</protein>
<evidence type="ECO:0000313" key="2">
    <source>
        <dbReference type="EMBL" id="TWT90378.1"/>
    </source>
</evidence>
<sequence precursor="true">MILKTCAYVSSALTLCVACGAHAASPVTVLDSSFENVLAAATPEVVDGPSPWRFAWGGGFASLYESPSPLYPNQDGDYLGNVFLTEEAGFAALYQDVVTIQEGTYKFTLGVGHEPDAEPSDQPFRINFEATGNGPTTLVQENTYPLNAFDSDGLTDITAEVTFAPGHPEIGRKLRPVLLASGPDAGTNPEDPRASYMMDNARLEFTPTGGPDEMVRVGQHSFDPLDWNLAAGTNANATQYRPEEPLFASQDSDQLGALTVRGEGGWGAAFYQDTTTIEEGVYSLTVGVAHDPEFEPTSAPFQINFESVAANGAVTLLGENVFPVGSASSTDLTDLTAMLSIPSGLPNVGETLRLVLLTTGTDAGSNTESDDPRAIYLLDNVRLEFEAATGGVLVGDFNDNGVVDAADFTVWRDNLGAGDESSINNAGDGLGGVDMADYDLWVANFGDTAEALAVSAPEPAALSLLLLFGASWALRRRQ</sequence>